<feature type="coiled-coil region" evidence="1">
    <location>
        <begin position="222"/>
        <end position="285"/>
    </location>
</feature>
<evidence type="ECO:0000313" key="4">
    <source>
        <dbReference type="Proteomes" id="UP000688137"/>
    </source>
</evidence>
<sequence length="363" mass="41089">MRTVLLVILLLSVASAAASKNRFDYSKKRSITSVMAEVEAKIQTKAPLDAILNVLRDFRDSVNFEQVNHDEIYQIQVSECESEDEFRSKEVQDAKNILRDSTAQLNVCQTSKIRATNQQEVNQQQTFTAEKHLNMVMTAAEQEASYFKKRGRDYEDALHAIDEASDILAAIYSGSGSFAEISRVSKVMLQTSFSIKETAKFAPILYAFSQLASSKDFDETSLERVAQLLDTLKQNIHEAYNDYADSNAQSIAAFNDQKERIGQTLARLSAQAERLQDKLDHLVQCIGTNSAIAQTASGKLQRNQQLWDQATALCATFQNEYNFATQARRNELQLVSQLEEMVEDRFSQVEDENHERKIRISQN</sequence>
<comment type="caution">
    <text evidence="3">The sequence shown here is derived from an EMBL/GenBank/DDBJ whole genome shotgun (WGS) entry which is preliminary data.</text>
</comment>
<evidence type="ECO:0000313" key="3">
    <source>
        <dbReference type="EMBL" id="CAD8074647.1"/>
    </source>
</evidence>
<protein>
    <recommendedName>
        <fullName evidence="5">Trichocyst matrix protein</fullName>
    </recommendedName>
</protein>
<evidence type="ECO:0000256" key="2">
    <source>
        <dbReference type="SAM" id="SignalP"/>
    </source>
</evidence>
<accession>A0A8S1M3S6</accession>
<dbReference type="Proteomes" id="UP000688137">
    <property type="component" value="Unassembled WGS sequence"/>
</dbReference>
<evidence type="ECO:0008006" key="5">
    <source>
        <dbReference type="Google" id="ProtNLM"/>
    </source>
</evidence>
<organism evidence="3 4">
    <name type="scientific">Paramecium primaurelia</name>
    <dbReference type="NCBI Taxonomy" id="5886"/>
    <lineage>
        <taxon>Eukaryota</taxon>
        <taxon>Sar</taxon>
        <taxon>Alveolata</taxon>
        <taxon>Ciliophora</taxon>
        <taxon>Intramacronucleata</taxon>
        <taxon>Oligohymenophorea</taxon>
        <taxon>Peniculida</taxon>
        <taxon>Parameciidae</taxon>
        <taxon>Paramecium</taxon>
    </lineage>
</organism>
<dbReference type="AlphaFoldDB" id="A0A8S1M3S6"/>
<gene>
    <name evidence="3" type="ORF">PPRIM_AZ9-3.1.T0530080</name>
</gene>
<proteinExistence type="predicted"/>
<feature type="chain" id="PRO_5035722352" description="Trichocyst matrix protein" evidence="2">
    <location>
        <begin position="19"/>
        <end position="363"/>
    </location>
</feature>
<evidence type="ECO:0000256" key="1">
    <source>
        <dbReference type="SAM" id="Coils"/>
    </source>
</evidence>
<dbReference type="OMA" id="LNMVMTA"/>
<keyword evidence="1" id="KW-0175">Coiled coil</keyword>
<dbReference type="EMBL" id="CAJJDM010000053">
    <property type="protein sequence ID" value="CAD8074647.1"/>
    <property type="molecule type" value="Genomic_DNA"/>
</dbReference>
<feature type="signal peptide" evidence="2">
    <location>
        <begin position="1"/>
        <end position="18"/>
    </location>
</feature>
<keyword evidence="2" id="KW-0732">Signal</keyword>
<name>A0A8S1M3S6_PARPR</name>
<reference evidence="3" key="1">
    <citation type="submission" date="2021-01" db="EMBL/GenBank/DDBJ databases">
        <authorList>
            <consortium name="Genoscope - CEA"/>
            <person name="William W."/>
        </authorList>
    </citation>
    <scope>NUCLEOTIDE SEQUENCE</scope>
</reference>
<keyword evidence="4" id="KW-1185">Reference proteome</keyword>